<dbReference type="EMBL" id="BK016059">
    <property type="protein sequence ID" value="DAF91712.1"/>
    <property type="molecule type" value="Genomic_DNA"/>
</dbReference>
<protein>
    <submittedName>
        <fullName evidence="1">Uncharacterized protein</fullName>
    </submittedName>
</protein>
<proteinExistence type="predicted"/>
<organism evidence="1">
    <name type="scientific">Siphoviridae sp. ct8Cp41</name>
    <dbReference type="NCBI Taxonomy" id="2825358"/>
    <lineage>
        <taxon>Viruses</taxon>
        <taxon>Duplodnaviria</taxon>
        <taxon>Heunggongvirae</taxon>
        <taxon>Uroviricota</taxon>
        <taxon>Caudoviricetes</taxon>
    </lineage>
</organism>
<accession>A0A8S5UB67</accession>
<evidence type="ECO:0000313" key="1">
    <source>
        <dbReference type="EMBL" id="DAF91712.1"/>
    </source>
</evidence>
<sequence length="31" mass="3699">MCFVFQHLTQRGERPIIWHGRDATTRAGWDI</sequence>
<reference evidence="1" key="1">
    <citation type="journal article" date="2021" name="Proc. Natl. Acad. Sci. U.S.A.">
        <title>A Catalog of Tens of Thousands of Viruses from Human Metagenomes Reveals Hidden Associations with Chronic Diseases.</title>
        <authorList>
            <person name="Tisza M.J."/>
            <person name="Buck C.B."/>
        </authorList>
    </citation>
    <scope>NUCLEOTIDE SEQUENCE</scope>
    <source>
        <strain evidence="1">Ct8Cp41</strain>
    </source>
</reference>
<name>A0A8S5UB67_9CAUD</name>